<dbReference type="SMART" id="SM01232">
    <property type="entry name" value="H2TH"/>
    <property type="match status" value="1"/>
</dbReference>
<proteinExistence type="inferred from homology"/>
<keyword evidence="4" id="KW-0378">Hydrolase</keyword>
<dbReference type="SMART" id="SM00898">
    <property type="entry name" value="Fapy_DNA_glyco"/>
    <property type="match status" value="1"/>
</dbReference>
<dbReference type="GO" id="GO:0008270">
    <property type="term" value="F:zinc ion binding"/>
    <property type="evidence" value="ECO:0007669"/>
    <property type="project" value="InterPro"/>
</dbReference>
<dbReference type="Pfam" id="PF21025">
    <property type="entry name" value="Fapy_DNA_glyco_C"/>
    <property type="match status" value="1"/>
</dbReference>
<dbReference type="Gene3D" id="1.10.8.50">
    <property type="match status" value="1"/>
</dbReference>
<evidence type="ECO:0000256" key="3">
    <source>
        <dbReference type="ARBA" id="ARBA00022763"/>
    </source>
</evidence>
<evidence type="ECO:0000256" key="1">
    <source>
        <dbReference type="ARBA" id="ARBA00001668"/>
    </source>
</evidence>
<evidence type="ECO:0000313" key="11">
    <source>
        <dbReference type="EMBL" id="AVL94901.1"/>
    </source>
</evidence>
<dbReference type="PROSITE" id="PS51068">
    <property type="entry name" value="FPG_CAT"/>
    <property type="match status" value="1"/>
</dbReference>
<dbReference type="InterPro" id="IPR012319">
    <property type="entry name" value="FPG_cat"/>
</dbReference>
<dbReference type="InterPro" id="IPR049392">
    <property type="entry name" value="FPG_C"/>
</dbReference>
<evidence type="ECO:0000256" key="8">
    <source>
        <dbReference type="ARBA" id="ARBA00023268"/>
    </source>
</evidence>
<evidence type="ECO:0000313" key="12">
    <source>
        <dbReference type="Proteomes" id="UP000289600"/>
    </source>
</evidence>
<dbReference type="PANTHER" id="PTHR22993:SF9">
    <property type="entry name" value="FORMAMIDOPYRIMIDINE-DNA GLYCOSYLASE"/>
    <property type="match status" value="1"/>
</dbReference>
<feature type="domain" description="Formamidopyrimidine-DNA glycosylase catalytic" evidence="10">
    <location>
        <begin position="2"/>
        <end position="114"/>
    </location>
</feature>
<dbReference type="GO" id="GO:0003684">
    <property type="term" value="F:damaged DNA binding"/>
    <property type="evidence" value="ECO:0007669"/>
    <property type="project" value="InterPro"/>
</dbReference>
<dbReference type="PANTHER" id="PTHR22993">
    <property type="entry name" value="FORMAMIDOPYRIMIDINE-DNA GLYCOSYLASE"/>
    <property type="match status" value="1"/>
</dbReference>
<evidence type="ECO:0000256" key="6">
    <source>
        <dbReference type="ARBA" id="ARBA00023204"/>
    </source>
</evidence>
<sequence>MPEVPEIVLTCEILEKYLKNKMLISFDFVSGRYTKNEPQGYSKFKENLPLKLRKIDSKGKFLWFEFSSKNTIWYVWNTFGLTGMWSLYETKFTRAVLSFEDDTVAYFSDMRNFGTFKFTDNLSELKKKLSELGPDFLKDENFNIDKIKNYDVPIVKLLMDQKKIGSGLGNYLVAEILYRSKLSPHRLGSSLTNKEIKNLSYWIKYTVKLAYTCNHIGYMVNLDEEANKIKKNNYHPDIKLVDPEFQFLVYRKKKDPLGNPVKTDKIIGSENNKRTTYWESYRDSGDGCEPEYYRWVYYQ</sequence>
<evidence type="ECO:0000259" key="10">
    <source>
        <dbReference type="PROSITE" id="PS51068"/>
    </source>
</evidence>
<gene>
    <name evidence="11" type="ORF">mc_515</name>
</gene>
<accession>A0A2P1ELY5</accession>
<dbReference type="GO" id="GO:0008534">
    <property type="term" value="F:oxidized purine nucleobase lesion DNA N-glycosylase activity"/>
    <property type="evidence" value="ECO:0007669"/>
    <property type="project" value="UniProtKB-EC"/>
</dbReference>
<keyword evidence="8" id="KW-0511">Multifunctional enzyme</keyword>
<reference evidence="12" key="1">
    <citation type="submission" date="2018-01" db="EMBL/GenBank/DDBJ databases">
        <title>Testimony of 'menage a trois' revealed by the proteome of Megavirus virophage.</title>
        <authorList>
            <person name="Jeudy S."/>
            <person name="Bertaux L."/>
            <person name="Alempic J.-M."/>
            <person name="Lartigue A."/>
            <person name="Legendre M."/>
            <person name="Philippe N."/>
            <person name="Beucher L."/>
            <person name="Biondi E."/>
            <person name="Juul S."/>
            <person name="Turner D."/>
            <person name="Coute Y."/>
            <person name="Claverie J.-M."/>
            <person name="Abergel C."/>
        </authorList>
    </citation>
    <scope>NUCLEOTIDE SEQUENCE [LARGE SCALE GENOMIC DNA]</scope>
</reference>
<dbReference type="InterPro" id="IPR010979">
    <property type="entry name" value="Ribosomal_uS13-like_H2TH"/>
</dbReference>
<dbReference type="CDD" id="cd08773">
    <property type="entry name" value="FpgNei_N"/>
    <property type="match status" value="1"/>
</dbReference>
<keyword evidence="3" id="KW-0227">DNA damage</keyword>
<organism evidence="11 12">
    <name type="scientific">Moumouvirus australiensis</name>
    <dbReference type="NCBI Taxonomy" id="2109587"/>
    <lineage>
        <taxon>Viruses</taxon>
        <taxon>Varidnaviria</taxon>
        <taxon>Bamfordvirae</taxon>
        <taxon>Nucleocytoviricota</taxon>
        <taxon>Megaviricetes</taxon>
        <taxon>Imitervirales</taxon>
        <taxon>Mimiviridae</taxon>
        <taxon>Megamimivirinae</taxon>
        <taxon>Moumouvirus</taxon>
        <taxon>Moumouvirus australiense</taxon>
    </lineage>
</organism>
<dbReference type="SUPFAM" id="SSF46946">
    <property type="entry name" value="S13-like H2TH domain"/>
    <property type="match status" value="1"/>
</dbReference>
<keyword evidence="5" id="KW-0238">DNA-binding</keyword>
<dbReference type="InterPro" id="IPR035937">
    <property type="entry name" value="FPG_N"/>
</dbReference>
<keyword evidence="7" id="KW-0456">Lyase</keyword>
<keyword evidence="9" id="KW-0326">Glycosidase</keyword>
<dbReference type="InterPro" id="IPR015886">
    <property type="entry name" value="H2TH_FPG"/>
</dbReference>
<keyword evidence="6" id="KW-0234">DNA repair</keyword>
<comment type="similarity">
    <text evidence="2">Belongs to the FPG family.</text>
</comment>
<evidence type="ECO:0000256" key="9">
    <source>
        <dbReference type="ARBA" id="ARBA00023295"/>
    </source>
</evidence>
<dbReference type="SUPFAM" id="SSF81624">
    <property type="entry name" value="N-terminal domain of MutM-like DNA repair proteins"/>
    <property type="match status" value="1"/>
</dbReference>
<comment type="catalytic activity">
    <reaction evidence="1">
        <text>Hydrolysis of DNA containing ring-opened 7-methylguanine residues, releasing 2,6-diamino-4-hydroxy-5-(N-methyl)formamidopyrimidine.</text>
        <dbReference type="EC" id="3.2.2.23"/>
    </reaction>
</comment>
<evidence type="ECO:0000256" key="4">
    <source>
        <dbReference type="ARBA" id="ARBA00022801"/>
    </source>
</evidence>
<dbReference type="Gene3D" id="3.20.190.10">
    <property type="entry name" value="MutM-like, N-terminal"/>
    <property type="match status" value="1"/>
</dbReference>
<name>A0A2P1ELY5_9VIRU</name>
<evidence type="ECO:0000256" key="7">
    <source>
        <dbReference type="ARBA" id="ARBA00023239"/>
    </source>
</evidence>
<dbReference type="Proteomes" id="UP000289600">
    <property type="component" value="Segment"/>
</dbReference>
<dbReference type="GO" id="GO:0006284">
    <property type="term" value="P:base-excision repair"/>
    <property type="evidence" value="ECO:0007669"/>
    <property type="project" value="InterPro"/>
</dbReference>
<dbReference type="GO" id="GO:0016829">
    <property type="term" value="F:lyase activity"/>
    <property type="evidence" value="ECO:0007669"/>
    <property type="project" value="UniProtKB-KW"/>
</dbReference>
<keyword evidence="12" id="KW-1185">Reference proteome</keyword>
<protein>
    <submittedName>
        <fullName evidence="11">Formamidopyrimidine-DNA glycosylase</fullName>
    </submittedName>
</protein>
<dbReference type="Pfam" id="PF01149">
    <property type="entry name" value="Fapy_DNA_glyco"/>
    <property type="match status" value="1"/>
</dbReference>
<evidence type="ECO:0000256" key="5">
    <source>
        <dbReference type="ARBA" id="ARBA00023125"/>
    </source>
</evidence>
<dbReference type="Pfam" id="PF06831">
    <property type="entry name" value="H2TH"/>
    <property type="match status" value="1"/>
</dbReference>
<dbReference type="GO" id="GO:0003906">
    <property type="term" value="F:DNA-(apurinic or apyrimidinic site) endonuclease activity"/>
    <property type="evidence" value="ECO:0007669"/>
    <property type="project" value="InterPro"/>
</dbReference>
<evidence type="ECO:0000256" key="2">
    <source>
        <dbReference type="ARBA" id="ARBA00009409"/>
    </source>
</evidence>
<dbReference type="EMBL" id="MG807320">
    <property type="protein sequence ID" value="AVL94901.1"/>
    <property type="molecule type" value="Genomic_DNA"/>
</dbReference>